<evidence type="ECO:0000313" key="1">
    <source>
        <dbReference type="EMBL" id="AIE97708.1"/>
    </source>
</evidence>
<dbReference type="EMBL" id="KF900515">
    <property type="protein sequence ID" value="AIE97708.1"/>
    <property type="molecule type" value="Genomic_DNA"/>
</dbReference>
<accession>A0A075G2C1</accession>
<dbReference type="AlphaFoldDB" id="A0A075G2C1"/>
<name>A0A075G2C1_9ARCH</name>
<reference evidence="1" key="1">
    <citation type="journal article" date="2014" name="Genome Biol. Evol.">
        <title>Pangenome evidence for extensive interdomain horizontal transfer affecting lineage core and shell genes in uncultured planktonic thaumarchaeota and euryarchaeota.</title>
        <authorList>
            <person name="Deschamps P."/>
            <person name="Zivanovic Y."/>
            <person name="Moreira D."/>
            <person name="Rodriguez-Valera F."/>
            <person name="Lopez-Garcia P."/>
        </authorList>
    </citation>
    <scope>NUCLEOTIDE SEQUENCE</scope>
</reference>
<proteinExistence type="predicted"/>
<protein>
    <submittedName>
        <fullName evidence="1">Uncharacterized protein</fullName>
    </submittedName>
</protein>
<organism evidence="1">
    <name type="scientific">uncultured marine thaumarchaeote KM3_02_B09</name>
    <dbReference type="NCBI Taxonomy" id="1455956"/>
    <lineage>
        <taxon>Archaea</taxon>
        <taxon>Nitrososphaerota</taxon>
        <taxon>environmental samples</taxon>
    </lineage>
</organism>
<sequence length="102" mass="12085">MIFHILFNYNQSSYIMDEKIQKILEEKIQESISKKNEIALLAKSLGTENENVFIRGIIIGRLYNSFYYQSRRILNRSPTDQEFSEFVKLLKEHENKLSSSFS</sequence>